<comment type="caution">
    <text evidence="2">The sequence shown here is derived from an EMBL/GenBank/DDBJ whole genome shotgun (WGS) entry which is preliminary data.</text>
</comment>
<feature type="transmembrane region" description="Helical" evidence="1">
    <location>
        <begin position="26"/>
        <end position="45"/>
    </location>
</feature>
<feature type="transmembrane region" description="Helical" evidence="1">
    <location>
        <begin position="165"/>
        <end position="186"/>
    </location>
</feature>
<reference evidence="2 3" key="1">
    <citation type="submission" date="2018-03" db="EMBL/GenBank/DDBJ databases">
        <authorList>
            <person name="Keele B.F."/>
        </authorList>
    </citation>
    <scope>NUCLEOTIDE SEQUENCE [LARGE SCALE GENOMIC DNA]</scope>
    <source>
        <strain evidence="2">ZCTH4_d</strain>
    </source>
</reference>
<dbReference type="PANTHER" id="PTHR36833">
    <property type="entry name" value="SLR0610 PROTEIN-RELATED"/>
    <property type="match status" value="1"/>
</dbReference>
<organism evidence="2 3">
    <name type="scientific">Caldibacillus debilis</name>
    <dbReference type="NCBI Taxonomy" id="301148"/>
    <lineage>
        <taxon>Bacteria</taxon>
        <taxon>Bacillati</taxon>
        <taxon>Bacillota</taxon>
        <taxon>Bacilli</taxon>
        <taxon>Bacillales</taxon>
        <taxon>Bacillaceae</taxon>
        <taxon>Caldibacillus</taxon>
    </lineage>
</organism>
<dbReference type="Pfam" id="PF06182">
    <property type="entry name" value="ABC2_membrane_6"/>
    <property type="match status" value="1"/>
</dbReference>
<keyword evidence="1" id="KW-0472">Membrane</keyword>
<accession>A0A3E0K754</accession>
<evidence type="ECO:0008006" key="4">
    <source>
        <dbReference type="Google" id="ProtNLM"/>
    </source>
</evidence>
<feature type="transmembrane region" description="Helical" evidence="1">
    <location>
        <begin position="250"/>
        <end position="269"/>
    </location>
</feature>
<evidence type="ECO:0000256" key="1">
    <source>
        <dbReference type="SAM" id="Phobius"/>
    </source>
</evidence>
<dbReference type="EMBL" id="QEWE01000011">
    <property type="protein sequence ID" value="REJ30236.1"/>
    <property type="molecule type" value="Genomic_DNA"/>
</dbReference>
<evidence type="ECO:0000313" key="3">
    <source>
        <dbReference type="Proteomes" id="UP000257014"/>
    </source>
</evidence>
<dbReference type="Proteomes" id="UP000257014">
    <property type="component" value="Unassembled WGS sequence"/>
</dbReference>
<feature type="transmembrane region" description="Helical" evidence="1">
    <location>
        <begin position="52"/>
        <end position="72"/>
    </location>
</feature>
<evidence type="ECO:0000313" key="2">
    <source>
        <dbReference type="EMBL" id="REJ30236.1"/>
    </source>
</evidence>
<feature type="transmembrane region" description="Helical" evidence="1">
    <location>
        <begin position="141"/>
        <end position="159"/>
    </location>
</feature>
<gene>
    <name evidence="2" type="ORF">C6P37_03760</name>
</gene>
<feature type="transmembrane region" description="Helical" evidence="1">
    <location>
        <begin position="220"/>
        <end position="238"/>
    </location>
</feature>
<dbReference type="AlphaFoldDB" id="A0A3E0K754"/>
<keyword evidence="1" id="KW-0812">Transmembrane</keyword>
<protein>
    <recommendedName>
        <fullName evidence="4">ABC transporter permease</fullName>
    </recommendedName>
</protein>
<proteinExistence type="predicted"/>
<sequence>MDNIFPNYLYYFMEKGVKEIRRSGNIMFFNYLKIVWSLSISQFFIYRLTSVFVCFFGVLFTAIEVITLFVLYHYTDSINGWDFYSFLTLSATYTLISYIYQFLFTLSHEKLIDKIVEGDLDYDLVRPIDSQLINSIKQFDIPSLINIVIAIVLLCFSVPHVLTGHIFGIVMYILFVLTGVYFYYLVNQFFINFAFWIERPYQIAAIPEYLLDIASRPRNVYPPILHILFVWVFPILLSTNLPAEILRGDYSVVTLVYYLLFIILFSFLVRIQWKQALKKYQSAN</sequence>
<dbReference type="PANTHER" id="PTHR36833:SF2">
    <property type="entry name" value="SLR0610 PROTEIN"/>
    <property type="match status" value="1"/>
</dbReference>
<name>A0A3E0K754_9BACI</name>
<feature type="transmembrane region" description="Helical" evidence="1">
    <location>
        <begin position="84"/>
        <end position="104"/>
    </location>
</feature>
<keyword evidence="1" id="KW-1133">Transmembrane helix</keyword>
<dbReference type="InterPro" id="IPR010390">
    <property type="entry name" value="ABC-2_transporter-like"/>
</dbReference>